<accession>A0ABQ2L8H3</accession>
<dbReference type="Gene3D" id="3.30.300.180">
    <property type="match status" value="1"/>
</dbReference>
<keyword evidence="4" id="KW-1185">Reference proteome</keyword>
<dbReference type="EMBL" id="BMOV01000001">
    <property type="protein sequence ID" value="GGO06414.1"/>
    <property type="molecule type" value="Genomic_DNA"/>
</dbReference>
<dbReference type="InterPro" id="IPR038454">
    <property type="entry name" value="DnaA_N_sf"/>
</dbReference>
<sequence length="228" mass="24896">MHGRTTCMGAPDDTKGRTTCAPPLKNPLKEKKGAGAGAPEEQKGGPVNPADAGGPNFFDPEAIREGMRAWADEHRPDLTFDATFSAWVDHLAAHGMECQSEKQAIGLARGWFRRASGRTRRAGADSANPVKIEPSFTVHPSVTDQDRALWQATAERISQQIGPDAWRRWFSEIPFLGVAGDEAALIVDPDGFKADYIRRHFLGLVEIEMSAVMGRKIYLKLQGETANA</sequence>
<comment type="caution">
    <text evidence="3">The sequence shown here is derived from an EMBL/GenBank/DDBJ whole genome shotgun (WGS) entry which is preliminary data.</text>
</comment>
<dbReference type="InterPro" id="IPR024633">
    <property type="entry name" value="DnaA_N_dom"/>
</dbReference>
<gene>
    <name evidence="3" type="ORF">GCM10007972_04770</name>
</gene>
<evidence type="ECO:0000313" key="3">
    <source>
        <dbReference type="EMBL" id="GGO06414.1"/>
    </source>
</evidence>
<dbReference type="Proteomes" id="UP000602381">
    <property type="component" value="Unassembled WGS sequence"/>
</dbReference>
<evidence type="ECO:0000313" key="4">
    <source>
        <dbReference type="Proteomes" id="UP000602381"/>
    </source>
</evidence>
<feature type="region of interest" description="Disordered" evidence="1">
    <location>
        <begin position="1"/>
        <end position="57"/>
    </location>
</feature>
<organism evidence="3 4">
    <name type="scientific">Iodidimonas muriae</name>
    <dbReference type="NCBI Taxonomy" id="261467"/>
    <lineage>
        <taxon>Bacteria</taxon>
        <taxon>Pseudomonadati</taxon>
        <taxon>Pseudomonadota</taxon>
        <taxon>Alphaproteobacteria</taxon>
        <taxon>Iodidimonadales</taxon>
        <taxon>Iodidimonadaceae</taxon>
        <taxon>Iodidimonas</taxon>
    </lineage>
</organism>
<reference evidence="4" key="1">
    <citation type="journal article" date="2019" name="Int. J. Syst. Evol. Microbiol.">
        <title>The Global Catalogue of Microorganisms (GCM) 10K type strain sequencing project: providing services to taxonomists for standard genome sequencing and annotation.</title>
        <authorList>
            <consortium name="The Broad Institute Genomics Platform"/>
            <consortium name="The Broad Institute Genome Sequencing Center for Infectious Disease"/>
            <person name="Wu L."/>
            <person name="Ma J."/>
        </authorList>
    </citation>
    <scope>NUCLEOTIDE SEQUENCE [LARGE SCALE GENOMIC DNA]</scope>
    <source>
        <strain evidence="4">JCM 17843</strain>
    </source>
</reference>
<proteinExistence type="predicted"/>
<dbReference type="Pfam" id="PF11638">
    <property type="entry name" value="DnaA_N"/>
    <property type="match status" value="1"/>
</dbReference>
<evidence type="ECO:0000259" key="2">
    <source>
        <dbReference type="Pfam" id="PF11638"/>
    </source>
</evidence>
<evidence type="ECO:0000256" key="1">
    <source>
        <dbReference type="SAM" id="MobiDB-lite"/>
    </source>
</evidence>
<feature type="domain" description="DnaA N-terminal" evidence="2">
    <location>
        <begin position="148"/>
        <end position="205"/>
    </location>
</feature>
<name>A0ABQ2L8H3_9PROT</name>
<protein>
    <recommendedName>
        <fullName evidence="2">DnaA N-terminal domain-containing protein</fullName>
    </recommendedName>
</protein>